<dbReference type="EMBL" id="AGSI01000018">
    <property type="protein sequence ID" value="EIE19517.1"/>
    <property type="molecule type" value="Genomic_DNA"/>
</dbReference>
<organism evidence="1 2">
    <name type="scientific">Coccomyxa subellipsoidea (strain C-169)</name>
    <name type="common">Green microalga</name>
    <dbReference type="NCBI Taxonomy" id="574566"/>
    <lineage>
        <taxon>Eukaryota</taxon>
        <taxon>Viridiplantae</taxon>
        <taxon>Chlorophyta</taxon>
        <taxon>core chlorophytes</taxon>
        <taxon>Trebouxiophyceae</taxon>
        <taxon>Trebouxiophyceae incertae sedis</taxon>
        <taxon>Coccomyxaceae</taxon>
        <taxon>Coccomyxa</taxon>
        <taxon>Coccomyxa subellipsoidea</taxon>
    </lineage>
</organism>
<comment type="caution">
    <text evidence="1">The sequence shown here is derived from an EMBL/GenBank/DDBJ whole genome shotgun (WGS) entry which is preliminary data.</text>
</comment>
<protein>
    <submittedName>
        <fullName evidence="1">Uncharacterized protein</fullName>
    </submittedName>
</protein>
<keyword evidence="2" id="KW-1185">Reference proteome</keyword>
<gene>
    <name evidence="1" type="ORF">COCSUDRAFT_58265</name>
</gene>
<evidence type="ECO:0000313" key="2">
    <source>
        <dbReference type="Proteomes" id="UP000007264"/>
    </source>
</evidence>
<dbReference type="KEGG" id="csl:COCSUDRAFT_58265"/>
<accession>I0YM98</accession>
<proteinExistence type="predicted"/>
<reference evidence="1 2" key="1">
    <citation type="journal article" date="2012" name="Genome Biol.">
        <title>The genome of the polar eukaryotic microalga coccomyxa subellipsoidea reveals traits of cold adaptation.</title>
        <authorList>
            <person name="Blanc G."/>
            <person name="Agarkova I."/>
            <person name="Grimwood J."/>
            <person name="Kuo A."/>
            <person name="Brueggeman A."/>
            <person name="Dunigan D."/>
            <person name="Gurnon J."/>
            <person name="Ladunga I."/>
            <person name="Lindquist E."/>
            <person name="Lucas S."/>
            <person name="Pangilinan J."/>
            <person name="Proschold T."/>
            <person name="Salamov A."/>
            <person name="Schmutz J."/>
            <person name="Weeks D."/>
            <person name="Yamada T."/>
            <person name="Claverie J.M."/>
            <person name="Grigoriev I."/>
            <person name="Van Etten J."/>
            <person name="Lomsadze A."/>
            <person name="Borodovsky M."/>
        </authorList>
    </citation>
    <scope>NUCLEOTIDE SEQUENCE [LARGE SCALE GENOMIC DNA]</scope>
    <source>
        <strain evidence="1 2">C-169</strain>
    </source>
</reference>
<name>I0YM98_COCSC</name>
<dbReference type="Proteomes" id="UP000007264">
    <property type="component" value="Unassembled WGS sequence"/>
</dbReference>
<dbReference type="AlphaFoldDB" id="I0YM98"/>
<evidence type="ECO:0000313" key="1">
    <source>
        <dbReference type="EMBL" id="EIE19517.1"/>
    </source>
</evidence>
<sequence length="160" mass="17175">MSTITIANLVEGPVYDVLPPGSSPPAVKDFTFLVPGASDGRDSFLKVGRLTEGLLQSLLDKLGLLGVRKVRNVEAWRDNSSSAVEDGTEEALTYTRLAKAEHPAATVRTVCTKVFVDPLLGCDILKLDAAVVVAEPDGKLIAYLAECKNVLYTRTLTEVD</sequence>
<dbReference type="GeneID" id="17037792"/>
<dbReference type="RefSeq" id="XP_005644061.1">
    <property type="nucleotide sequence ID" value="XM_005644004.1"/>
</dbReference>